<dbReference type="Proteomes" id="UP000320176">
    <property type="component" value="Unassembled WGS sequence"/>
</dbReference>
<dbReference type="SUPFAM" id="SSF52047">
    <property type="entry name" value="RNI-like"/>
    <property type="match status" value="1"/>
</dbReference>
<comment type="caution">
    <text evidence="1">The sequence shown here is derived from an EMBL/GenBank/DDBJ whole genome shotgun (WGS) entry which is preliminary data.</text>
</comment>
<proteinExistence type="predicted"/>
<protein>
    <recommendedName>
        <fullName evidence="3">Leucine Rich repeats (2 copies)</fullName>
    </recommendedName>
</protein>
<dbReference type="InterPro" id="IPR032675">
    <property type="entry name" value="LRR_dom_sf"/>
</dbReference>
<organism evidence="1 2">
    <name type="scientific">Stieleria varia</name>
    <dbReference type="NCBI Taxonomy" id="2528005"/>
    <lineage>
        <taxon>Bacteria</taxon>
        <taxon>Pseudomonadati</taxon>
        <taxon>Planctomycetota</taxon>
        <taxon>Planctomycetia</taxon>
        <taxon>Pirellulales</taxon>
        <taxon>Pirellulaceae</taxon>
        <taxon>Stieleria</taxon>
    </lineage>
</organism>
<evidence type="ECO:0008006" key="3">
    <source>
        <dbReference type="Google" id="ProtNLM"/>
    </source>
</evidence>
<accession>A0A5C6A113</accession>
<dbReference type="Gene3D" id="3.80.10.10">
    <property type="entry name" value="Ribonuclease Inhibitor"/>
    <property type="match status" value="1"/>
</dbReference>
<evidence type="ECO:0000313" key="2">
    <source>
        <dbReference type="Proteomes" id="UP000320176"/>
    </source>
</evidence>
<dbReference type="EMBL" id="SJPN01000009">
    <property type="protein sequence ID" value="TWT93259.1"/>
    <property type="molecule type" value="Genomic_DNA"/>
</dbReference>
<reference evidence="1 2" key="1">
    <citation type="submission" date="2019-02" db="EMBL/GenBank/DDBJ databases">
        <title>Deep-cultivation of Planctomycetes and their phenomic and genomic characterization uncovers novel biology.</title>
        <authorList>
            <person name="Wiegand S."/>
            <person name="Jogler M."/>
            <person name="Boedeker C."/>
            <person name="Pinto D."/>
            <person name="Vollmers J."/>
            <person name="Rivas-Marin E."/>
            <person name="Kohn T."/>
            <person name="Peeters S.H."/>
            <person name="Heuer A."/>
            <person name="Rast P."/>
            <person name="Oberbeckmann S."/>
            <person name="Bunk B."/>
            <person name="Jeske O."/>
            <person name="Meyerdierks A."/>
            <person name="Storesund J.E."/>
            <person name="Kallscheuer N."/>
            <person name="Luecker S."/>
            <person name="Lage O.M."/>
            <person name="Pohl T."/>
            <person name="Merkel B.J."/>
            <person name="Hornburger P."/>
            <person name="Mueller R.-W."/>
            <person name="Bruemmer F."/>
            <person name="Labrenz M."/>
            <person name="Spormann A.M."/>
            <person name="Op Den Camp H."/>
            <person name="Overmann J."/>
            <person name="Amann R."/>
            <person name="Jetten M.S.M."/>
            <person name="Mascher T."/>
            <person name="Medema M.H."/>
            <person name="Devos D.P."/>
            <person name="Kaster A.-K."/>
            <person name="Ovreas L."/>
            <person name="Rohde M."/>
            <person name="Galperin M.Y."/>
            <person name="Jogler C."/>
        </authorList>
    </citation>
    <scope>NUCLEOTIDE SEQUENCE [LARGE SCALE GENOMIC DNA]</scope>
    <source>
        <strain evidence="1 2">Pla52n</strain>
    </source>
</reference>
<keyword evidence="2" id="KW-1185">Reference proteome</keyword>
<gene>
    <name evidence="1" type="ORF">Pla52n_59190</name>
</gene>
<dbReference type="AlphaFoldDB" id="A0A5C6A113"/>
<evidence type="ECO:0000313" key="1">
    <source>
        <dbReference type="EMBL" id="TWT93259.1"/>
    </source>
</evidence>
<name>A0A5C6A113_9BACT</name>
<sequence>MQKGGNERRWESFADEGGYSGDNVGGISFDGNGDCIMANVRDRRGYEKLLTRRSVCQTLPSLMIYGPEAFTKFDPQTFPSLERVSLGGITIDEPTLQKLQQIANLRELSISDFSHDPVNSLHVLRTFDNLRSLAIRSDQISSLSDFPDLPQLRFLTVDCAELTEEAVEEFTNRFSKCVVSINVEPYRIKEIDNGEPADAREPPS</sequence>